<evidence type="ECO:0000256" key="5">
    <source>
        <dbReference type="SAM" id="MobiDB-lite"/>
    </source>
</evidence>
<dbReference type="GO" id="GO:0006874">
    <property type="term" value="P:intracellular calcium ion homeostasis"/>
    <property type="evidence" value="ECO:0007669"/>
    <property type="project" value="TreeGrafter"/>
</dbReference>
<keyword evidence="3 6" id="KW-1133">Transmembrane helix</keyword>
<dbReference type="Pfam" id="PF25886">
    <property type="entry name" value="Msy1"/>
    <property type="match status" value="1"/>
</dbReference>
<dbReference type="PROSITE" id="PS50222">
    <property type="entry name" value="EF_HAND_2"/>
    <property type="match status" value="1"/>
</dbReference>
<dbReference type="EMBL" id="JAVHJO010000009">
    <property type="protein sequence ID" value="KAK6537546.1"/>
    <property type="molecule type" value="Genomic_DNA"/>
</dbReference>
<evidence type="ECO:0000313" key="9">
    <source>
        <dbReference type="Proteomes" id="UP001365542"/>
    </source>
</evidence>
<dbReference type="GO" id="GO:0005509">
    <property type="term" value="F:calcium ion binding"/>
    <property type="evidence" value="ECO:0007669"/>
    <property type="project" value="InterPro"/>
</dbReference>
<feature type="transmembrane region" description="Helical" evidence="6">
    <location>
        <begin position="206"/>
        <end position="229"/>
    </location>
</feature>
<protein>
    <recommendedName>
        <fullName evidence="7">EF-hand domain-containing protein</fullName>
    </recommendedName>
</protein>
<organism evidence="8 9">
    <name type="scientific">Orbilia ellipsospora</name>
    <dbReference type="NCBI Taxonomy" id="2528407"/>
    <lineage>
        <taxon>Eukaryota</taxon>
        <taxon>Fungi</taxon>
        <taxon>Dikarya</taxon>
        <taxon>Ascomycota</taxon>
        <taxon>Pezizomycotina</taxon>
        <taxon>Orbiliomycetes</taxon>
        <taxon>Orbiliales</taxon>
        <taxon>Orbiliaceae</taxon>
        <taxon>Orbilia</taxon>
    </lineage>
</organism>
<dbReference type="GO" id="GO:0005262">
    <property type="term" value="F:calcium channel activity"/>
    <property type="evidence" value="ECO:0007669"/>
    <property type="project" value="TreeGrafter"/>
</dbReference>
<comment type="subcellular location">
    <subcellularLocation>
        <location evidence="1">Membrane</location>
    </subcellularLocation>
</comment>
<keyword evidence="2 6" id="KW-0812">Transmembrane</keyword>
<dbReference type="SUPFAM" id="SSF50182">
    <property type="entry name" value="Sm-like ribonucleoproteins"/>
    <property type="match status" value="1"/>
</dbReference>
<dbReference type="InterPro" id="IPR018247">
    <property type="entry name" value="EF_Hand_1_Ca_BS"/>
</dbReference>
<evidence type="ECO:0000256" key="2">
    <source>
        <dbReference type="ARBA" id="ARBA00022692"/>
    </source>
</evidence>
<gene>
    <name evidence="8" type="ORF">TWF694_011728</name>
</gene>
<name>A0AAV9X7G7_9PEZI</name>
<dbReference type="InterPro" id="IPR006685">
    <property type="entry name" value="MscS_channel_2nd"/>
</dbReference>
<evidence type="ECO:0000256" key="3">
    <source>
        <dbReference type="ARBA" id="ARBA00022989"/>
    </source>
</evidence>
<feature type="domain" description="EF-hand" evidence="7">
    <location>
        <begin position="344"/>
        <end position="379"/>
    </location>
</feature>
<dbReference type="PANTHER" id="PTHR31323">
    <property type="entry name" value="MECHANOSENSITIVE ION CHANNEL PROTEIN MSY2"/>
    <property type="match status" value="1"/>
</dbReference>
<keyword evidence="9" id="KW-1185">Reference proteome</keyword>
<dbReference type="PROSITE" id="PS00018">
    <property type="entry name" value="EF_HAND_1"/>
    <property type="match status" value="1"/>
</dbReference>
<evidence type="ECO:0000313" key="8">
    <source>
        <dbReference type="EMBL" id="KAK6537546.1"/>
    </source>
</evidence>
<feature type="transmembrane region" description="Helical" evidence="6">
    <location>
        <begin position="424"/>
        <end position="454"/>
    </location>
</feature>
<dbReference type="Gene3D" id="2.30.30.60">
    <property type="match status" value="1"/>
</dbReference>
<keyword evidence="4 6" id="KW-0472">Membrane</keyword>
<dbReference type="InterPro" id="IPR010920">
    <property type="entry name" value="LSM_dom_sf"/>
</dbReference>
<dbReference type="InterPro" id="IPR058650">
    <property type="entry name" value="Msy1/2-like"/>
</dbReference>
<reference evidence="8 9" key="1">
    <citation type="submission" date="2019-10" db="EMBL/GenBank/DDBJ databases">
        <authorList>
            <person name="Palmer J.M."/>
        </authorList>
    </citation>
    <scope>NUCLEOTIDE SEQUENCE [LARGE SCALE GENOMIC DNA]</scope>
    <source>
        <strain evidence="8 9">TWF694</strain>
    </source>
</reference>
<feature type="transmembrane region" description="Helical" evidence="6">
    <location>
        <begin position="393"/>
        <end position="418"/>
    </location>
</feature>
<comment type="caution">
    <text evidence="8">The sequence shown here is derived from an EMBL/GenBank/DDBJ whole genome shotgun (WGS) entry which is preliminary data.</text>
</comment>
<feature type="transmembrane region" description="Helical" evidence="6">
    <location>
        <begin position="118"/>
        <end position="140"/>
    </location>
</feature>
<evidence type="ECO:0000256" key="1">
    <source>
        <dbReference type="ARBA" id="ARBA00004370"/>
    </source>
</evidence>
<dbReference type="GO" id="GO:0016020">
    <property type="term" value="C:membrane"/>
    <property type="evidence" value="ECO:0007669"/>
    <property type="project" value="UniProtKB-SubCell"/>
</dbReference>
<evidence type="ECO:0000256" key="6">
    <source>
        <dbReference type="SAM" id="Phobius"/>
    </source>
</evidence>
<dbReference type="AlphaFoldDB" id="A0AAV9X7G7"/>
<sequence>MSQAQADKSNGGDHIVKIGPSASEVVNEKRKISTSGKRPGKPAKDESTSDPIQKQVTENADLDGGKQEPTGFKKFKPIFWRLIMLFVPGGILAIPIILGYTNSVVARANIGGVFVRWFFVWVEIFWCSIWISSIVAKFILPGIVRISIGIFSKKAKKYHYVVGALDVPLTLLGWSFASFISFTPIMHANGHYEPYSVEWRTPTHQVLAGLFVTAAMYLVKSVLIQIVYIRYRQAQLADKVTRNKEAIELLTRLYAKSRQLHADQTDPKFMADDRVLAEAITFAVGDITFEGPEGHAEMSEASARVIWALERRKTHAPSLAKRIWNSFVKAGHHRLIPEDLEDHFDQAVITKAFEILDQDENGDITLDEMISDIAHIARERKDLYSGWEDSQDIVASFSILCNVVVAGLSVLIFLAFLTSIKNTFGYAATVLASLGFAFNGTITELFAAVIFIFVKHPFDVGDVVGIGSEEYVVEHISLLYTQVRNNSNNKYAHFPNSILNSKMVENVSRSKAMQETFVISLSYDTTVEDIDLLKAELRTFIHANPRDFFTREEDLIVNMTGFALDKVDVKVQVGYKGNYADGKRGKRKAMVLKELLRLTRLIPMYGPGGGGAALGSGDNPTFGVTVTPDDAKLRLEAFNQKKEANKMKKVD</sequence>
<evidence type="ECO:0000259" key="7">
    <source>
        <dbReference type="PROSITE" id="PS50222"/>
    </source>
</evidence>
<dbReference type="Pfam" id="PF00924">
    <property type="entry name" value="MS_channel_2nd"/>
    <property type="match status" value="1"/>
</dbReference>
<dbReference type="InterPro" id="IPR023408">
    <property type="entry name" value="MscS_beta-dom_sf"/>
</dbReference>
<feature type="transmembrane region" description="Helical" evidence="6">
    <location>
        <begin position="78"/>
        <end position="98"/>
    </location>
</feature>
<proteinExistence type="predicted"/>
<dbReference type="PANTHER" id="PTHR31323:SF14">
    <property type="entry name" value="MECHANOSENSITIVE ION CHANNEL PROTEIN MSY2"/>
    <property type="match status" value="1"/>
</dbReference>
<dbReference type="InterPro" id="IPR002048">
    <property type="entry name" value="EF_hand_dom"/>
</dbReference>
<dbReference type="Proteomes" id="UP001365542">
    <property type="component" value="Unassembled WGS sequence"/>
</dbReference>
<accession>A0AAV9X7G7</accession>
<evidence type="ECO:0000256" key="4">
    <source>
        <dbReference type="ARBA" id="ARBA00023136"/>
    </source>
</evidence>
<feature type="transmembrane region" description="Helical" evidence="6">
    <location>
        <begin position="160"/>
        <end position="186"/>
    </location>
</feature>
<feature type="compositionally biased region" description="Polar residues" evidence="5">
    <location>
        <begin position="49"/>
        <end position="58"/>
    </location>
</feature>
<feature type="region of interest" description="Disordered" evidence="5">
    <location>
        <begin position="1"/>
        <end position="68"/>
    </location>
</feature>